<keyword evidence="9" id="KW-1133">Transmembrane helix</keyword>
<keyword evidence="6" id="KW-0418">Kinase</keyword>
<dbReference type="EMBL" id="BAAAUT010000034">
    <property type="protein sequence ID" value="GAA3147019.1"/>
    <property type="molecule type" value="Genomic_DNA"/>
</dbReference>
<feature type="transmembrane region" description="Helical" evidence="9">
    <location>
        <begin position="12"/>
        <end position="33"/>
    </location>
</feature>
<dbReference type="Gene3D" id="1.20.5.1930">
    <property type="match status" value="1"/>
</dbReference>
<feature type="transmembrane region" description="Helical" evidence="9">
    <location>
        <begin position="136"/>
        <end position="154"/>
    </location>
</feature>
<evidence type="ECO:0000256" key="9">
    <source>
        <dbReference type="SAM" id="Phobius"/>
    </source>
</evidence>
<comment type="caution">
    <text evidence="11">The sequence shown here is derived from an EMBL/GenBank/DDBJ whole genome shotgun (WGS) entry which is preliminary data.</text>
</comment>
<dbReference type="CDD" id="cd16917">
    <property type="entry name" value="HATPase_UhpB-NarQ-NarX-like"/>
    <property type="match status" value="1"/>
</dbReference>
<gene>
    <name evidence="11" type="ORF">GCM10010466_42550</name>
</gene>
<dbReference type="Proteomes" id="UP001500320">
    <property type="component" value="Unassembled WGS sequence"/>
</dbReference>
<dbReference type="Pfam" id="PF07730">
    <property type="entry name" value="HisKA_3"/>
    <property type="match status" value="1"/>
</dbReference>
<evidence type="ECO:0000256" key="3">
    <source>
        <dbReference type="ARBA" id="ARBA00022553"/>
    </source>
</evidence>
<dbReference type="InterPro" id="IPR011712">
    <property type="entry name" value="Sig_transdc_His_kin_sub3_dim/P"/>
</dbReference>
<feature type="transmembrane region" description="Helical" evidence="9">
    <location>
        <begin position="39"/>
        <end position="57"/>
    </location>
</feature>
<accession>A0ABP6NG30</accession>
<evidence type="ECO:0000256" key="4">
    <source>
        <dbReference type="ARBA" id="ARBA00022679"/>
    </source>
</evidence>
<organism evidence="11 12">
    <name type="scientific">Planomonospora alba</name>
    <dbReference type="NCBI Taxonomy" id="161354"/>
    <lineage>
        <taxon>Bacteria</taxon>
        <taxon>Bacillati</taxon>
        <taxon>Actinomycetota</taxon>
        <taxon>Actinomycetes</taxon>
        <taxon>Streptosporangiales</taxon>
        <taxon>Streptosporangiaceae</taxon>
        <taxon>Planomonospora</taxon>
    </lineage>
</organism>
<dbReference type="InterPro" id="IPR036890">
    <property type="entry name" value="HATPase_C_sf"/>
</dbReference>
<evidence type="ECO:0000256" key="8">
    <source>
        <dbReference type="ARBA" id="ARBA00023012"/>
    </source>
</evidence>
<evidence type="ECO:0000256" key="6">
    <source>
        <dbReference type="ARBA" id="ARBA00022777"/>
    </source>
</evidence>
<evidence type="ECO:0000313" key="11">
    <source>
        <dbReference type="EMBL" id="GAA3147019.1"/>
    </source>
</evidence>
<keyword evidence="4" id="KW-0808">Transferase</keyword>
<keyword evidence="9" id="KW-0472">Membrane</keyword>
<keyword evidence="5" id="KW-0547">Nucleotide-binding</keyword>
<keyword evidence="9" id="KW-0812">Transmembrane</keyword>
<feature type="transmembrane region" description="Helical" evidence="9">
    <location>
        <begin position="106"/>
        <end position="124"/>
    </location>
</feature>
<protein>
    <recommendedName>
        <fullName evidence="2">histidine kinase</fullName>
        <ecNumber evidence="2">2.7.13.3</ecNumber>
    </recommendedName>
</protein>
<evidence type="ECO:0000256" key="1">
    <source>
        <dbReference type="ARBA" id="ARBA00000085"/>
    </source>
</evidence>
<reference evidence="12" key="1">
    <citation type="journal article" date="2019" name="Int. J. Syst. Evol. Microbiol.">
        <title>The Global Catalogue of Microorganisms (GCM) 10K type strain sequencing project: providing services to taxonomists for standard genome sequencing and annotation.</title>
        <authorList>
            <consortium name="The Broad Institute Genomics Platform"/>
            <consortium name="The Broad Institute Genome Sequencing Center for Infectious Disease"/>
            <person name="Wu L."/>
            <person name="Ma J."/>
        </authorList>
    </citation>
    <scope>NUCLEOTIDE SEQUENCE [LARGE SCALE GENOMIC DNA]</scope>
    <source>
        <strain evidence="12">JCM 9373</strain>
    </source>
</reference>
<proteinExistence type="predicted"/>
<dbReference type="PANTHER" id="PTHR24421:SF10">
    <property type="entry name" value="NITRATE_NITRITE SENSOR PROTEIN NARQ"/>
    <property type="match status" value="1"/>
</dbReference>
<sequence length="387" mass="41543">MFTADSDRTISVYRSWEIGLDVVVALAMIVQLWRNPAPWGTVEGVVIGMAALAAVVARRRFTMTAVITGTVASATTAAFAPALTLLVWILAQVCLFSVPLRRSRRATLAATAALAVVLFTAALLRPGVAPFDPAGLALIGWAVAVAGAGLTLRAQRDYLDAVREQARAALAARDSHIARRVSEERLRIARDLHDAVAHNITVISLHAGAADQALIDRPEHARESLRQVRTASRTVLREMQNILSVLRAGEDRGGRDPVIAAAAVPDLIKQFQHLGVDVVVDGGIDPENLEPVADVAVYRLLQEALTNAQRHGVGPIRINIARTAGELCLTVSNAVRPALPGSRPGFGLIGMRERVTSAGGSLDARYHADRFVLRVRLPLRDDQEQGK</sequence>
<keyword evidence="12" id="KW-1185">Reference proteome</keyword>
<evidence type="ECO:0000313" key="12">
    <source>
        <dbReference type="Proteomes" id="UP001500320"/>
    </source>
</evidence>
<feature type="transmembrane region" description="Helical" evidence="9">
    <location>
        <begin position="78"/>
        <end position="100"/>
    </location>
</feature>
<dbReference type="SUPFAM" id="SSF55874">
    <property type="entry name" value="ATPase domain of HSP90 chaperone/DNA topoisomerase II/histidine kinase"/>
    <property type="match status" value="1"/>
</dbReference>
<keyword evidence="7" id="KW-0067">ATP-binding</keyword>
<keyword evidence="8" id="KW-0902">Two-component regulatory system</keyword>
<comment type="catalytic activity">
    <reaction evidence="1">
        <text>ATP + protein L-histidine = ADP + protein N-phospho-L-histidine.</text>
        <dbReference type="EC" id="2.7.13.3"/>
    </reaction>
</comment>
<dbReference type="EC" id="2.7.13.3" evidence="2"/>
<evidence type="ECO:0000256" key="7">
    <source>
        <dbReference type="ARBA" id="ARBA00022840"/>
    </source>
</evidence>
<evidence type="ECO:0000256" key="5">
    <source>
        <dbReference type="ARBA" id="ARBA00022741"/>
    </source>
</evidence>
<evidence type="ECO:0000259" key="10">
    <source>
        <dbReference type="Pfam" id="PF07730"/>
    </source>
</evidence>
<dbReference type="RefSeq" id="WP_344862190.1">
    <property type="nucleotide sequence ID" value="NZ_BAAAUT010000034.1"/>
</dbReference>
<dbReference type="SUPFAM" id="SSF51412">
    <property type="entry name" value="Inosine monophosphate dehydrogenase (IMPDH)"/>
    <property type="match status" value="1"/>
</dbReference>
<feature type="domain" description="Signal transduction histidine kinase subgroup 3 dimerisation and phosphoacceptor" evidence="10">
    <location>
        <begin position="184"/>
        <end position="249"/>
    </location>
</feature>
<evidence type="ECO:0000256" key="2">
    <source>
        <dbReference type="ARBA" id="ARBA00012438"/>
    </source>
</evidence>
<dbReference type="InterPro" id="IPR050482">
    <property type="entry name" value="Sensor_HK_TwoCompSys"/>
</dbReference>
<dbReference type="PANTHER" id="PTHR24421">
    <property type="entry name" value="NITRATE/NITRITE SENSOR PROTEIN NARX-RELATED"/>
    <property type="match status" value="1"/>
</dbReference>
<keyword evidence="3" id="KW-0597">Phosphoprotein</keyword>
<name>A0ABP6NG30_9ACTN</name>
<dbReference type="Gene3D" id="3.30.565.10">
    <property type="entry name" value="Histidine kinase-like ATPase, C-terminal domain"/>
    <property type="match status" value="1"/>
</dbReference>